<dbReference type="KEGG" id="cmr:Cycma_2982"/>
<evidence type="ECO:0000313" key="2">
    <source>
        <dbReference type="Proteomes" id="UP000001635"/>
    </source>
</evidence>
<dbReference type="Proteomes" id="UP000001635">
    <property type="component" value="Chromosome"/>
</dbReference>
<sequence>MYEEVRALSIAAHTLDYTKELKSIRNFNKGYKVARQATLIKNIVNNAKMLEGIEIGARRMAGVGLVFGIADMANNDFSTESVRWFAADAIMTGVGLTGWGAPVAGIYFAGRFAYGLYELSTK</sequence>
<proteinExistence type="predicted"/>
<reference evidence="2" key="1">
    <citation type="submission" date="2011-07" db="EMBL/GenBank/DDBJ databases">
        <title>The complete genome of Cyclobacterium marinum DSM 745.</title>
        <authorList>
            <person name="Lucas S."/>
            <person name="Han J."/>
            <person name="Lapidus A."/>
            <person name="Bruce D."/>
            <person name="Goodwin L."/>
            <person name="Pitluck S."/>
            <person name="Peters L."/>
            <person name="Kyrpides N."/>
            <person name="Mavromatis K."/>
            <person name="Ivanova N."/>
            <person name="Ovchinnikova G."/>
            <person name="Chertkov O."/>
            <person name="Detter J.C."/>
            <person name="Tapia R."/>
            <person name="Han C."/>
            <person name="Land M."/>
            <person name="Hauser L."/>
            <person name="Markowitz V."/>
            <person name="Cheng J.-F."/>
            <person name="Hugenholtz P."/>
            <person name="Woyke T."/>
            <person name="Wu D."/>
            <person name="Tindall B."/>
            <person name="Schuetze A."/>
            <person name="Brambilla E."/>
            <person name="Klenk H.-P."/>
            <person name="Eisen J.A."/>
        </authorList>
    </citation>
    <scope>NUCLEOTIDE SEQUENCE [LARGE SCALE GENOMIC DNA]</scope>
    <source>
        <strain evidence="2">ATCC 25205 / DSM 745 / LMG 13164 / NCIMB 1802</strain>
    </source>
</reference>
<protein>
    <submittedName>
        <fullName evidence="1">Uncharacterized protein</fullName>
    </submittedName>
</protein>
<dbReference type="HOGENOM" id="CLU_2022908_0_0_10"/>
<dbReference type="AlphaFoldDB" id="G0J446"/>
<dbReference type="OrthoDB" id="31204at563798"/>
<dbReference type="EMBL" id="CP002955">
    <property type="protein sequence ID" value="AEL26712.1"/>
    <property type="molecule type" value="Genomic_DNA"/>
</dbReference>
<accession>G0J446</accession>
<evidence type="ECO:0000313" key="1">
    <source>
        <dbReference type="EMBL" id="AEL26712.1"/>
    </source>
</evidence>
<dbReference type="RefSeq" id="WP_014021002.1">
    <property type="nucleotide sequence ID" value="NC_015914.1"/>
</dbReference>
<organism evidence="1 2">
    <name type="scientific">Cyclobacterium marinum (strain ATCC 25205 / DSM 745 / LMG 13164 / NCIMB 1802)</name>
    <name type="common">Flectobacillus marinus</name>
    <dbReference type="NCBI Taxonomy" id="880070"/>
    <lineage>
        <taxon>Bacteria</taxon>
        <taxon>Pseudomonadati</taxon>
        <taxon>Bacteroidota</taxon>
        <taxon>Cytophagia</taxon>
        <taxon>Cytophagales</taxon>
        <taxon>Cyclobacteriaceae</taxon>
        <taxon>Cyclobacterium</taxon>
    </lineage>
</organism>
<keyword evidence="2" id="KW-1185">Reference proteome</keyword>
<name>G0J446_CYCMS</name>
<gene>
    <name evidence="1" type="ordered locus">Cycma_2982</name>
</gene>